<name>A0A183Q437_9TREM</name>
<reference evidence="1 2" key="1">
    <citation type="submission" date="2018-11" db="EMBL/GenBank/DDBJ databases">
        <authorList>
            <consortium name="Pathogen Informatics"/>
        </authorList>
    </citation>
    <scope>NUCLEOTIDE SEQUENCE [LARGE SCALE GENOMIC DNA]</scope>
    <source>
        <strain>Denwood</strain>
        <strain evidence="2">Zambia</strain>
    </source>
</reference>
<dbReference type="AlphaFoldDB" id="A0A183Q437"/>
<accession>A0A183Q437</accession>
<evidence type="ECO:0000313" key="1">
    <source>
        <dbReference type="EMBL" id="VDP84721.1"/>
    </source>
</evidence>
<proteinExistence type="predicted"/>
<organism evidence="1 2">
    <name type="scientific">Schistosoma mattheei</name>
    <dbReference type="NCBI Taxonomy" id="31246"/>
    <lineage>
        <taxon>Eukaryota</taxon>
        <taxon>Metazoa</taxon>
        <taxon>Spiralia</taxon>
        <taxon>Lophotrochozoa</taxon>
        <taxon>Platyhelminthes</taxon>
        <taxon>Trematoda</taxon>
        <taxon>Digenea</taxon>
        <taxon>Strigeidida</taxon>
        <taxon>Schistosomatoidea</taxon>
        <taxon>Schistosomatidae</taxon>
        <taxon>Schistosoma</taxon>
    </lineage>
</organism>
<protein>
    <submittedName>
        <fullName evidence="1">Uncharacterized protein</fullName>
    </submittedName>
</protein>
<sequence length="132" mass="14999">MNSPDIEAVHTDLPIDVTPSTIEEIGMAIRQINSVKPAIPDSILAEALKSHIEATTDILHVLFREIWEEEQVLTDWKERNLNKIPKKEDLNKCECSRGITLLSVPAKVFDRVAKLNERFCKRPTSRSKGRIP</sequence>
<dbReference type="PANTHER" id="PTHR19446">
    <property type="entry name" value="REVERSE TRANSCRIPTASES"/>
    <property type="match status" value="1"/>
</dbReference>
<evidence type="ECO:0000313" key="2">
    <source>
        <dbReference type="Proteomes" id="UP000269396"/>
    </source>
</evidence>
<dbReference type="EMBL" id="UZAL01047122">
    <property type="protein sequence ID" value="VDP84721.1"/>
    <property type="molecule type" value="Genomic_DNA"/>
</dbReference>
<dbReference type="Proteomes" id="UP000269396">
    <property type="component" value="Unassembled WGS sequence"/>
</dbReference>
<keyword evidence="2" id="KW-1185">Reference proteome</keyword>
<gene>
    <name evidence="1" type="ORF">SMTD_LOCUS21373</name>
</gene>